<proteinExistence type="predicted"/>
<reference evidence="2 3" key="1">
    <citation type="journal article" date="2019" name="Sci. Rep.">
        <title>Orb-weaving spider Araneus ventricosus genome elucidates the spidroin gene catalogue.</title>
        <authorList>
            <person name="Kono N."/>
            <person name="Nakamura H."/>
            <person name="Ohtoshi R."/>
            <person name="Moran D.A.P."/>
            <person name="Shinohara A."/>
            <person name="Yoshida Y."/>
            <person name="Fujiwara M."/>
            <person name="Mori M."/>
            <person name="Tomita M."/>
            <person name="Arakawa K."/>
        </authorList>
    </citation>
    <scope>NUCLEOTIDE SEQUENCE [LARGE SCALE GENOMIC DNA]</scope>
</reference>
<keyword evidence="1" id="KW-0812">Transmembrane</keyword>
<evidence type="ECO:0000313" key="2">
    <source>
        <dbReference type="EMBL" id="GBM19793.1"/>
    </source>
</evidence>
<comment type="caution">
    <text evidence="2">The sequence shown here is derived from an EMBL/GenBank/DDBJ whole genome shotgun (WGS) entry which is preliminary data.</text>
</comment>
<evidence type="ECO:0000256" key="1">
    <source>
        <dbReference type="SAM" id="Phobius"/>
    </source>
</evidence>
<sequence>MTSHNLDLTESGKHIFGIVGQSVCEHDDSKTERATSMKFGLWSFLGPFVDPATMHTRIFTLYYEAKHKTPHTVEEYKKVEGRTLPPVYFGYLLIIISSLLSLVGFFRVNIVLQLTEKNRHLKVRGD</sequence>
<gene>
    <name evidence="2" type="ORF">AVEN_208662_1</name>
</gene>
<keyword evidence="3" id="KW-1185">Reference proteome</keyword>
<accession>A0A4Y2DSG3</accession>
<protein>
    <submittedName>
        <fullName evidence="2">Uncharacterized protein</fullName>
    </submittedName>
</protein>
<dbReference type="AlphaFoldDB" id="A0A4Y2DSG3"/>
<keyword evidence="1" id="KW-0472">Membrane</keyword>
<name>A0A4Y2DSG3_ARAVE</name>
<dbReference type="EMBL" id="BGPR01000430">
    <property type="protein sequence ID" value="GBM19793.1"/>
    <property type="molecule type" value="Genomic_DNA"/>
</dbReference>
<keyword evidence="1" id="KW-1133">Transmembrane helix</keyword>
<dbReference type="Proteomes" id="UP000499080">
    <property type="component" value="Unassembled WGS sequence"/>
</dbReference>
<evidence type="ECO:0000313" key="3">
    <source>
        <dbReference type="Proteomes" id="UP000499080"/>
    </source>
</evidence>
<organism evidence="2 3">
    <name type="scientific">Araneus ventricosus</name>
    <name type="common">Orbweaver spider</name>
    <name type="synonym">Epeira ventricosa</name>
    <dbReference type="NCBI Taxonomy" id="182803"/>
    <lineage>
        <taxon>Eukaryota</taxon>
        <taxon>Metazoa</taxon>
        <taxon>Ecdysozoa</taxon>
        <taxon>Arthropoda</taxon>
        <taxon>Chelicerata</taxon>
        <taxon>Arachnida</taxon>
        <taxon>Araneae</taxon>
        <taxon>Araneomorphae</taxon>
        <taxon>Entelegynae</taxon>
        <taxon>Araneoidea</taxon>
        <taxon>Araneidae</taxon>
        <taxon>Araneus</taxon>
    </lineage>
</organism>
<feature type="transmembrane region" description="Helical" evidence="1">
    <location>
        <begin position="88"/>
        <end position="112"/>
    </location>
</feature>